<dbReference type="InterPro" id="IPR000866">
    <property type="entry name" value="AhpC/TSA"/>
</dbReference>
<keyword evidence="4" id="KW-0676">Redox-active center</keyword>
<accession>A0A840UP34</accession>
<dbReference type="Pfam" id="PF00578">
    <property type="entry name" value="AhpC-TSA"/>
    <property type="match status" value="1"/>
</dbReference>
<sequence>MAVLAGLLSACEPQTFERAGGQELEWQSLRGQWVLVNYWAEWCKPCLEEIPELNRVDQASDITVLGVNFDGISDEALAQLGDRMGIEFDLLAQDPAGELGWQSPDGLPTTYVVTPEGELQEVRLGPQTEEGIRTLIRGSDSKN</sequence>
<keyword evidence="2" id="KW-0201">Cytochrome c-type biogenesis</keyword>
<dbReference type="RefSeq" id="WP_183706407.1">
    <property type="nucleotide sequence ID" value="NZ_JACHFE010000011.1"/>
</dbReference>
<dbReference type="GO" id="GO:0017004">
    <property type="term" value="P:cytochrome complex assembly"/>
    <property type="evidence" value="ECO:0007669"/>
    <property type="project" value="UniProtKB-KW"/>
</dbReference>
<evidence type="ECO:0000256" key="4">
    <source>
        <dbReference type="ARBA" id="ARBA00023284"/>
    </source>
</evidence>
<dbReference type="CDD" id="cd02966">
    <property type="entry name" value="TlpA_like_family"/>
    <property type="match status" value="1"/>
</dbReference>
<dbReference type="AlphaFoldDB" id="A0A840UP34"/>
<comment type="subcellular location">
    <subcellularLocation>
        <location evidence="1">Cell envelope</location>
    </subcellularLocation>
</comment>
<dbReference type="Gene3D" id="3.40.30.10">
    <property type="entry name" value="Glutaredoxin"/>
    <property type="match status" value="1"/>
</dbReference>
<proteinExistence type="predicted"/>
<evidence type="ECO:0000259" key="5">
    <source>
        <dbReference type="PROSITE" id="PS51352"/>
    </source>
</evidence>
<protein>
    <submittedName>
        <fullName evidence="6">Thiol-disulfide isomerase/thioredoxin</fullName>
    </submittedName>
</protein>
<evidence type="ECO:0000313" key="7">
    <source>
        <dbReference type="Proteomes" id="UP000591735"/>
    </source>
</evidence>
<dbReference type="GO" id="GO:0016853">
    <property type="term" value="F:isomerase activity"/>
    <property type="evidence" value="ECO:0007669"/>
    <property type="project" value="UniProtKB-KW"/>
</dbReference>
<evidence type="ECO:0000256" key="3">
    <source>
        <dbReference type="ARBA" id="ARBA00023157"/>
    </source>
</evidence>
<dbReference type="PROSITE" id="PS51352">
    <property type="entry name" value="THIOREDOXIN_2"/>
    <property type="match status" value="1"/>
</dbReference>
<keyword evidence="7" id="KW-1185">Reference proteome</keyword>
<dbReference type="EMBL" id="JACHFE010000011">
    <property type="protein sequence ID" value="MBB5322816.1"/>
    <property type="molecule type" value="Genomic_DNA"/>
</dbReference>
<dbReference type="InterPro" id="IPR013766">
    <property type="entry name" value="Thioredoxin_domain"/>
</dbReference>
<dbReference type="PANTHER" id="PTHR42852">
    <property type="entry name" value="THIOL:DISULFIDE INTERCHANGE PROTEIN DSBE"/>
    <property type="match status" value="1"/>
</dbReference>
<dbReference type="PANTHER" id="PTHR42852:SF6">
    <property type="entry name" value="THIOL:DISULFIDE INTERCHANGE PROTEIN DSBE"/>
    <property type="match status" value="1"/>
</dbReference>
<keyword evidence="6" id="KW-0413">Isomerase</keyword>
<name>A0A840UP34_9GAMM</name>
<dbReference type="InterPro" id="IPR036249">
    <property type="entry name" value="Thioredoxin-like_sf"/>
</dbReference>
<dbReference type="SUPFAM" id="SSF52833">
    <property type="entry name" value="Thioredoxin-like"/>
    <property type="match status" value="1"/>
</dbReference>
<organism evidence="6 7">
    <name type="scientific">Marinobacter oulmenensis</name>
    <dbReference type="NCBI Taxonomy" id="643747"/>
    <lineage>
        <taxon>Bacteria</taxon>
        <taxon>Pseudomonadati</taxon>
        <taxon>Pseudomonadota</taxon>
        <taxon>Gammaproteobacteria</taxon>
        <taxon>Pseudomonadales</taxon>
        <taxon>Marinobacteraceae</taxon>
        <taxon>Marinobacter</taxon>
    </lineage>
</organism>
<evidence type="ECO:0000256" key="1">
    <source>
        <dbReference type="ARBA" id="ARBA00004196"/>
    </source>
</evidence>
<evidence type="ECO:0000313" key="6">
    <source>
        <dbReference type="EMBL" id="MBB5322816.1"/>
    </source>
</evidence>
<dbReference type="GO" id="GO:0030313">
    <property type="term" value="C:cell envelope"/>
    <property type="evidence" value="ECO:0007669"/>
    <property type="project" value="UniProtKB-SubCell"/>
</dbReference>
<dbReference type="InterPro" id="IPR050553">
    <property type="entry name" value="Thioredoxin_ResA/DsbE_sf"/>
</dbReference>
<keyword evidence="3" id="KW-1015">Disulfide bond</keyword>
<dbReference type="GO" id="GO:0016491">
    <property type="term" value="F:oxidoreductase activity"/>
    <property type="evidence" value="ECO:0007669"/>
    <property type="project" value="InterPro"/>
</dbReference>
<gene>
    <name evidence="6" type="ORF">HNR38_003329</name>
</gene>
<dbReference type="Proteomes" id="UP000591735">
    <property type="component" value="Unassembled WGS sequence"/>
</dbReference>
<evidence type="ECO:0000256" key="2">
    <source>
        <dbReference type="ARBA" id="ARBA00022748"/>
    </source>
</evidence>
<feature type="domain" description="Thioredoxin" evidence="5">
    <location>
        <begin position="5"/>
        <end position="141"/>
    </location>
</feature>
<comment type="caution">
    <text evidence="6">The sequence shown here is derived from an EMBL/GenBank/DDBJ whole genome shotgun (WGS) entry which is preliminary data.</text>
</comment>
<dbReference type="GO" id="GO:0016209">
    <property type="term" value="F:antioxidant activity"/>
    <property type="evidence" value="ECO:0007669"/>
    <property type="project" value="InterPro"/>
</dbReference>
<reference evidence="6 7" key="1">
    <citation type="submission" date="2020-08" db="EMBL/GenBank/DDBJ databases">
        <title>Genomic Encyclopedia of Type Strains, Phase IV (KMG-IV): sequencing the most valuable type-strain genomes for metagenomic binning, comparative biology and taxonomic classification.</title>
        <authorList>
            <person name="Goeker M."/>
        </authorList>
    </citation>
    <scope>NUCLEOTIDE SEQUENCE [LARGE SCALE GENOMIC DNA]</scope>
    <source>
        <strain evidence="6 7">DSM 22359</strain>
    </source>
</reference>